<feature type="region of interest" description="Disordered" evidence="1">
    <location>
        <begin position="589"/>
        <end position="610"/>
    </location>
</feature>
<feature type="compositionally biased region" description="Polar residues" evidence="1">
    <location>
        <begin position="535"/>
        <end position="551"/>
    </location>
</feature>
<proteinExistence type="predicted"/>
<dbReference type="SUPFAM" id="SSF53474">
    <property type="entry name" value="alpha/beta-Hydrolases"/>
    <property type="match status" value="1"/>
</dbReference>
<gene>
    <name evidence="3" type="ORF">B0T21DRAFT_444386</name>
</gene>
<evidence type="ECO:0000313" key="3">
    <source>
        <dbReference type="EMBL" id="KAK0728911.1"/>
    </source>
</evidence>
<feature type="domain" description="T6SS Phospholipase effector Tle1-like catalytic" evidence="2">
    <location>
        <begin position="47"/>
        <end position="317"/>
    </location>
</feature>
<dbReference type="PANTHER" id="PTHR33840:SF1">
    <property type="entry name" value="TLE1 PHOSPHOLIPASE DOMAIN-CONTAINING PROTEIN"/>
    <property type="match status" value="1"/>
</dbReference>
<evidence type="ECO:0000259" key="2">
    <source>
        <dbReference type="Pfam" id="PF09994"/>
    </source>
</evidence>
<accession>A0AA40B748</accession>
<reference evidence="3" key="1">
    <citation type="submission" date="2023-06" db="EMBL/GenBank/DDBJ databases">
        <title>Genome-scale phylogeny and comparative genomics of the fungal order Sordariales.</title>
        <authorList>
            <consortium name="Lawrence Berkeley National Laboratory"/>
            <person name="Hensen N."/>
            <person name="Bonometti L."/>
            <person name="Westerberg I."/>
            <person name="Brannstrom I.O."/>
            <person name="Guillou S."/>
            <person name="Cros-Aarteil S."/>
            <person name="Calhoun S."/>
            <person name="Haridas S."/>
            <person name="Kuo A."/>
            <person name="Mondo S."/>
            <person name="Pangilinan J."/>
            <person name="Riley R."/>
            <person name="Labutti K."/>
            <person name="Andreopoulos B."/>
            <person name="Lipzen A."/>
            <person name="Chen C."/>
            <person name="Yanf M."/>
            <person name="Daum C."/>
            <person name="Ng V."/>
            <person name="Clum A."/>
            <person name="Steindorff A."/>
            <person name="Ohm R."/>
            <person name="Martin F."/>
            <person name="Silar P."/>
            <person name="Natvig D."/>
            <person name="Lalanne C."/>
            <person name="Gautier V."/>
            <person name="Ament-Velasquez S.L."/>
            <person name="Kruys A."/>
            <person name="Hutchinson M.I."/>
            <person name="Powell A.J."/>
            <person name="Barry K."/>
            <person name="Miller A.N."/>
            <person name="Grigoriev I.V."/>
            <person name="Debuchy R."/>
            <person name="Gladieux P."/>
            <person name="Thoren M.H."/>
            <person name="Johannesson H."/>
        </authorList>
    </citation>
    <scope>NUCLEOTIDE SEQUENCE</scope>
    <source>
        <strain evidence="3">CBS 540.89</strain>
    </source>
</reference>
<evidence type="ECO:0000256" key="1">
    <source>
        <dbReference type="SAM" id="MobiDB-lite"/>
    </source>
</evidence>
<dbReference type="PANTHER" id="PTHR33840">
    <property type="match status" value="1"/>
</dbReference>
<dbReference type="AlphaFoldDB" id="A0AA40B748"/>
<feature type="region of interest" description="Disordered" evidence="1">
    <location>
        <begin position="510"/>
        <end position="554"/>
    </location>
</feature>
<dbReference type="Pfam" id="PF09994">
    <property type="entry name" value="T6SS_Tle1-like_cat"/>
    <property type="match status" value="1"/>
</dbReference>
<feature type="compositionally biased region" description="Polar residues" evidence="1">
    <location>
        <begin position="511"/>
        <end position="528"/>
    </location>
</feature>
<dbReference type="InterPro" id="IPR029058">
    <property type="entry name" value="AB_hydrolase_fold"/>
</dbReference>
<dbReference type="EMBL" id="JAUKTV010000009">
    <property type="protein sequence ID" value="KAK0728911.1"/>
    <property type="molecule type" value="Genomic_DNA"/>
</dbReference>
<comment type="caution">
    <text evidence="3">The sequence shown here is derived from an EMBL/GenBank/DDBJ whole genome shotgun (WGS) entry which is preliminary data.</text>
</comment>
<organism evidence="3 4">
    <name type="scientific">Apiosordaria backusii</name>
    <dbReference type="NCBI Taxonomy" id="314023"/>
    <lineage>
        <taxon>Eukaryota</taxon>
        <taxon>Fungi</taxon>
        <taxon>Dikarya</taxon>
        <taxon>Ascomycota</taxon>
        <taxon>Pezizomycotina</taxon>
        <taxon>Sordariomycetes</taxon>
        <taxon>Sordariomycetidae</taxon>
        <taxon>Sordariales</taxon>
        <taxon>Lasiosphaeriaceae</taxon>
        <taxon>Apiosordaria</taxon>
    </lineage>
</organism>
<dbReference type="Proteomes" id="UP001172159">
    <property type="component" value="Unassembled WGS sequence"/>
</dbReference>
<keyword evidence="4" id="KW-1185">Reference proteome</keyword>
<evidence type="ECO:0000313" key="4">
    <source>
        <dbReference type="Proteomes" id="UP001172159"/>
    </source>
</evidence>
<name>A0AA40B748_9PEZI</name>
<protein>
    <recommendedName>
        <fullName evidence="2">T6SS Phospholipase effector Tle1-like catalytic domain-containing protein</fullName>
    </recommendedName>
</protein>
<sequence length="670" mass="73536">MSRQAQTSGRVTGSSSFPLDTWVVVKSNEYLGAGVLPERDAKKKVNHIICVDGTSNNQIHDITINEGQVTNVGRISHLFTPETKTGVVQQVLYQPGIGSVSDYTRSRLRLLDNLFDQAFGGGFETYIVTLYRYICQVYKPGDKLFFFGFSRGAYVARVLASMVVDVGILDQNWKKSRLANIDFNGIILETFNGWRSRPGGPAPKAQSALMQPASIEFLGVFDTVASLGLPDVAGFRFACDDYEFAEEVNSRPSINRVFQAAALTEHRENFKCVLYKRKHQDQVLDQVWFPGSHESVGGGNGDPGNTIPYVTLIWMVAKFRDLLEINEVRFRRYIGPEAGHIPCDDVVDSKSGIWLANTDHYRTELGSGVNEKRHRITEQPYFTQYTGIPELPDVDGSDGEPIRFEKLKLDEPGDWEQKMLTVMEKHVDGVRGWLADRYHHLQHHTLHGITHAPNLTDNGRYTRTAQSTQTTVAVSNGKVSQVQKVSTQQTQVQESSQSVRKVEAVRRVQTGLKTSASPEAAGNKQQSGGIHRKQTLPNQRTSDQKTTSQGQAAAPLVVNLKAGTSSGSSSIPASTSTIGTATKAASITKTTTQVQGQSAPPQAASERPASVKKDQAQIQTSAPARGVVRVTKVATKAVDARPKVEVQKTAKVKNVMVEQKTAQGVVKAQD</sequence>
<dbReference type="InterPro" id="IPR018712">
    <property type="entry name" value="Tle1-like_cat"/>
</dbReference>